<comment type="caution">
    <text evidence="1">The sequence shown here is derived from an EMBL/GenBank/DDBJ whole genome shotgun (WGS) entry which is preliminary data.</text>
</comment>
<protein>
    <submittedName>
        <fullName evidence="1">Uncharacterized protein</fullName>
    </submittedName>
</protein>
<keyword evidence="2" id="KW-1185">Reference proteome</keyword>
<organism evidence="1 2">
    <name type="scientific">Oedothorax gibbosus</name>
    <dbReference type="NCBI Taxonomy" id="931172"/>
    <lineage>
        <taxon>Eukaryota</taxon>
        <taxon>Metazoa</taxon>
        <taxon>Ecdysozoa</taxon>
        <taxon>Arthropoda</taxon>
        <taxon>Chelicerata</taxon>
        <taxon>Arachnida</taxon>
        <taxon>Araneae</taxon>
        <taxon>Araneomorphae</taxon>
        <taxon>Entelegynae</taxon>
        <taxon>Araneoidea</taxon>
        <taxon>Linyphiidae</taxon>
        <taxon>Erigoninae</taxon>
        <taxon>Oedothorax</taxon>
    </lineage>
</organism>
<reference evidence="1 2" key="1">
    <citation type="journal article" date="2022" name="Nat. Ecol. Evol.">
        <title>A masculinizing supergene underlies an exaggerated male reproductive morph in a spider.</title>
        <authorList>
            <person name="Hendrickx F."/>
            <person name="De Corte Z."/>
            <person name="Sonet G."/>
            <person name="Van Belleghem S.M."/>
            <person name="Kostlbacher S."/>
            <person name="Vangestel C."/>
        </authorList>
    </citation>
    <scope>NUCLEOTIDE SEQUENCE [LARGE SCALE GENOMIC DNA]</scope>
    <source>
        <strain evidence="1">W744_W776</strain>
    </source>
</reference>
<evidence type="ECO:0000313" key="2">
    <source>
        <dbReference type="Proteomes" id="UP000827092"/>
    </source>
</evidence>
<dbReference type="EMBL" id="JAFNEN010001705">
    <property type="protein sequence ID" value="KAG8173493.1"/>
    <property type="molecule type" value="Genomic_DNA"/>
</dbReference>
<accession>A0AAV6TPB5</accession>
<dbReference type="Proteomes" id="UP000827092">
    <property type="component" value="Unassembled WGS sequence"/>
</dbReference>
<proteinExistence type="predicted"/>
<name>A0AAV6TPB5_9ARAC</name>
<evidence type="ECO:0000313" key="1">
    <source>
        <dbReference type="EMBL" id="KAG8173493.1"/>
    </source>
</evidence>
<sequence>MLKDSNRQIFDKKKPLRRLHFSAHMTSQAQLFTLLLTLSVGLSFGQLCPPPEDILPCYCVSDGHNSRVE</sequence>
<dbReference type="AlphaFoldDB" id="A0AAV6TPB5"/>
<gene>
    <name evidence="1" type="ORF">JTE90_026592</name>
</gene>